<feature type="region of interest" description="Disordered" evidence="1">
    <location>
        <begin position="178"/>
        <end position="243"/>
    </location>
</feature>
<feature type="compositionally biased region" description="Basic and acidic residues" evidence="1">
    <location>
        <begin position="178"/>
        <end position="239"/>
    </location>
</feature>
<proteinExistence type="predicted"/>
<reference evidence="3" key="1">
    <citation type="submission" date="2016-11" db="UniProtKB">
        <authorList>
            <consortium name="WormBaseParasite"/>
        </authorList>
    </citation>
    <scope>IDENTIFICATION</scope>
</reference>
<dbReference type="PANTHER" id="PTHR23159:SF31">
    <property type="entry name" value="CENTROSOME-ASSOCIATED PROTEIN CEP250 ISOFORM X1"/>
    <property type="match status" value="1"/>
</dbReference>
<feature type="compositionally biased region" description="Basic and acidic residues" evidence="1">
    <location>
        <begin position="62"/>
        <end position="78"/>
    </location>
</feature>
<feature type="region of interest" description="Disordered" evidence="1">
    <location>
        <begin position="270"/>
        <end position="338"/>
    </location>
</feature>
<accession>A0A1I7V3E6</accession>
<dbReference type="Proteomes" id="UP000095282">
    <property type="component" value="Unplaced"/>
</dbReference>
<feature type="compositionally biased region" description="Basic and acidic residues" evidence="1">
    <location>
        <begin position="21"/>
        <end position="34"/>
    </location>
</feature>
<feature type="compositionally biased region" description="Basic and acidic residues" evidence="1">
    <location>
        <begin position="301"/>
        <end position="313"/>
    </location>
</feature>
<protein>
    <submittedName>
        <fullName evidence="3">Enterophilin-2L</fullName>
    </submittedName>
</protein>
<feature type="region of interest" description="Disordered" evidence="1">
    <location>
        <begin position="1"/>
        <end position="79"/>
    </location>
</feature>
<dbReference type="AlphaFoldDB" id="A0A1I7V3E6"/>
<keyword evidence="2" id="KW-1185">Reference proteome</keyword>
<evidence type="ECO:0000313" key="3">
    <source>
        <dbReference type="WBParaSite" id="Csp11.Scaffold630.g21989.t1"/>
    </source>
</evidence>
<feature type="compositionally biased region" description="Basic and acidic residues" evidence="1">
    <location>
        <begin position="271"/>
        <end position="286"/>
    </location>
</feature>
<organism evidence="2 3">
    <name type="scientific">Caenorhabditis tropicalis</name>
    <dbReference type="NCBI Taxonomy" id="1561998"/>
    <lineage>
        <taxon>Eukaryota</taxon>
        <taxon>Metazoa</taxon>
        <taxon>Ecdysozoa</taxon>
        <taxon>Nematoda</taxon>
        <taxon>Chromadorea</taxon>
        <taxon>Rhabditida</taxon>
        <taxon>Rhabditina</taxon>
        <taxon>Rhabditomorpha</taxon>
        <taxon>Rhabditoidea</taxon>
        <taxon>Rhabditidae</taxon>
        <taxon>Peloderinae</taxon>
        <taxon>Caenorhabditis</taxon>
    </lineage>
</organism>
<evidence type="ECO:0000313" key="2">
    <source>
        <dbReference type="Proteomes" id="UP000095282"/>
    </source>
</evidence>
<sequence length="338" mass="38604">MAQQGFEKGDQRNIVDTPPKPVEDDAFFRSIKEEPQEEQDEVAQLAPVARPIDSEVGASKDLPADEDTRAHPQLKDSNPHQINWQHQLDIPYHHQPPVPHFAHGNPAMNNFGYPSFPQMPIPATQAFFNGPGGFPFPAPAQPYAQPPAHQSPKLLAALLKDQEKEKIVDLKAQVKKLQEEKEKLQQENRRLEGRAEAAEKKQEEQKKEMEMEKKKMKDELDQEKKRINDEMEKEKKRMGDLNGIALQLKSDMEAKVKESELRNQDLIQKLENSKKETSNLKKKLEDSENLTSHLQQTVSSHDSEIKTLKKALKDQAGTSVDSEGPRKRPKRRCTVEKK</sequence>
<evidence type="ECO:0000256" key="1">
    <source>
        <dbReference type="SAM" id="MobiDB-lite"/>
    </source>
</evidence>
<dbReference type="WBParaSite" id="Csp11.Scaffold630.g21989.t1">
    <property type="protein sequence ID" value="Csp11.Scaffold630.g21989.t1"/>
    <property type="gene ID" value="Csp11.Scaffold630.g21989"/>
</dbReference>
<name>A0A1I7V3E6_9PELO</name>
<dbReference type="PANTHER" id="PTHR23159">
    <property type="entry name" value="CENTROSOMAL PROTEIN 2"/>
    <property type="match status" value="1"/>
</dbReference>
<feature type="compositionally biased region" description="Polar residues" evidence="1">
    <location>
        <begin position="289"/>
        <end position="300"/>
    </location>
</feature>